<dbReference type="Pfam" id="PF00753">
    <property type="entry name" value="Lactamase_B"/>
    <property type="match status" value="1"/>
</dbReference>
<dbReference type="SUPFAM" id="SSF56281">
    <property type="entry name" value="Metallo-hydrolase/oxidoreductase"/>
    <property type="match status" value="1"/>
</dbReference>
<keyword evidence="1" id="KW-0479">Metal-binding</keyword>
<keyword evidence="4" id="KW-1185">Reference proteome</keyword>
<dbReference type="PANTHER" id="PTHR43084:SF1">
    <property type="entry name" value="PERSULFIDE DIOXYGENASE ETHE1, MITOCHONDRIAL"/>
    <property type="match status" value="1"/>
</dbReference>
<organism evidence="3 4">
    <name type="scientific">Halobacteriovorax vibrionivorans</name>
    <dbReference type="NCBI Taxonomy" id="2152716"/>
    <lineage>
        <taxon>Bacteria</taxon>
        <taxon>Pseudomonadati</taxon>
        <taxon>Bdellovibrionota</taxon>
        <taxon>Bacteriovoracia</taxon>
        <taxon>Bacteriovoracales</taxon>
        <taxon>Halobacteriovoraceae</taxon>
        <taxon>Halobacteriovorax</taxon>
    </lineage>
</organism>
<evidence type="ECO:0000313" key="4">
    <source>
        <dbReference type="Proteomes" id="UP000443582"/>
    </source>
</evidence>
<dbReference type="InterPro" id="IPR036866">
    <property type="entry name" value="RibonucZ/Hydroxyglut_hydro"/>
</dbReference>
<gene>
    <name evidence="3" type="ORF">DAY19_12800</name>
</gene>
<dbReference type="Gene3D" id="3.60.15.10">
    <property type="entry name" value="Ribonuclease Z/Hydroxyacylglutathione hydrolase-like"/>
    <property type="match status" value="1"/>
</dbReference>
<comment type="caution">
    <text evidence="3">The sequence shown here is derived from an EMBL/GenBank/DDBJ whole genome shotgun (WGS) entry which is preliminary data.</text>
</comment>
<feature type="domain" description="Metallo-beta-lactamase" evidence="2">
    <location>
        <begin position="11"/>
        <end position="203"/>
    </location>
</feature>
<reference evidence="4" key="1">
    <citation type="journal article" date="2019" name="Int. J. Syst. Evol. Microbiol.">
        <title>Halobacteriovorax valvorus sp. nov., a novel prokaryotic predator isolated from coastal seawater of China.</title>
        <authorList>
            <person name="Chen M.-X."/>
        </authorList>
    </citation>
    <scope>NUCLEOTIDE SEQUENCE [LARGE SCALE GENOMIC DNA]</scope>
    <source>
        <strain evidence="4">BL9</strain>
    </source>
</reference>
<protein>
    <submittedName>
        <fullName evidence="3">MBL fold metallo-hydrolase</fullName>
    </submittedName>
</protein>
<dbReference type="SMART" id="SM00849">
    <property type="entry name" value="Lactamase_B"/>
    <property type="match status" value="1"/>
</dbReference>
<dbReference type="InterPro" id="IPR001279">
    <property type="entry name" value="Metallo-B-lactamas"/>
</dbReference>
<name>A0ABY0ID29_9BACT</name>
<dbReference type="InterPro" id="IPR051682">
    <property type="entry name" value="Mito_Persulfide_Diox"/>
</dbReference>
<proteinExistence type="predicted"/>
<dbReference type="RefSeq" id="WP_115363084.1">
    <property type="nucleotide sequence ID" value="NZ_QDKL01000003.1"/>
</dbReference>
<dbReference type="EMBL" id="QDKL01000003">
    <property type="protein sequence ID" value="RZF20858.1"/>
    <property type="molecule type" value="Genomic_DNA"/>
</dbReference>
<evidence type="ECO:0000256" key="1">
    <source>
        <dbReference type="ARBA" id="ARBA00022723"/>
    </source>
</evidence>
<sequence length="285" mass="31887">MLVHSIFDKVTNTMTYIIYSSVSKTAIVVDPVLNFDYASGSVSSEDIHQIDLFLKENELSLKYIFETHVHADHLSGASKLKSLYPTAQVVIHKNIKLVQGVFNAVFSSNVKEDGSQFDILTQEGESFDVCSDINVKIIETPGHTPACMSLYVNEKALFVGDAIFMPDMGTGRCDFPKGSADKLYNSIQKIYALDDECEIYVGHDYGPGGREIKYKTTVGEQKRSNIQCKSSTSKEEFLEFRTNRDAQLNEPRLIIPSIQYNMNGGEFIFTEADGGPYIKVPLKFK</sequence>
<dbReference type="PANTHER" id="PTHR43084">
    <property type="entry name" value="PERSULFIDE DIOXYGENASE ETHE1"/>
    <property type="match status" value="1"/>
</dbReference>
<dbReference type="CDD" id="cd07724">
    <property type="entry name" value="POD-like_MBL-fold"/>
    <property type="match status" value="1"/>
</dbReference>
<dbReference type="InterPro" id="IPR044528">
    <property type="entry name" value="POD-like_MBL-fold"/>
</dbReference>
<accession>A0ABY0ID29</accession>
<dbReference type="Proteomes" id="UP000443582">
    <property type="component" value="Unassembled WGS sequence"/>
</dbReference>
<evidence type="ECO:0000313" key="3">
    <source>
        <dbReference type="EMBL" id="RZF20858.1"/>
    </source>
</evidence>
<evidence type="ECO:0000259" key="2">
    <source>
        <dbReference type="SMART" id="SM00849"/>
    </source>
</evidence>